<dbReference type="KEGG" id="aori:SD37_30510"/>
<proteinExistence type="predicted"/>
<keyword evidence="2" id="KW-1185">Reference proteome</keyword>
<evidence type="ECO:0000313" key="2">
    <source>
        <dbReference type="Proteomes" id="UP000093695"/>
    </source>
</evidence>
<sequence>MGVRADEVDVFVEVSSELTGFSARELLATGMAETYHATVSAKTGAVYGEFVHALRTPGWDPRTAGGSVLELAQAVTRLWYLGVWPALSEEARVSVGMSARTNRPFVVSPRAYAESLVWKTFSADPPGTRAAGFGSWGRPPRAAGVR</sequence>
<accession>A0A193C4P0</accession>
<dbReference type="Proteomes" id="UP000093695">
    <property type="component" value="Chromosome"/>
</dbReference>
<reference evidence="1 2" key="1">
    <citation type="journal article" date="2015" name="Genome Announc.">
        <title>Draft Genome Sequence of Norvancomycin-Producing Strain Amycolatopsis orientalis CPCC200066.</title>
        <authorList>
            <person name="Lei X."/>
            <person name="Yuan F."/>
            <person name="Shi Y."/>
            <person name="Li X."/>
            <person name="Wang L."/>
            <person name="Hong B."/>
        </authorList>
    </citation>
    <scope>NUCLEOTIDE SEQUENCE [LARGE SCALE GENOMIC DNA]</scope>
    <source>
        <strain evidence="1 2">B-37</strain>
    </source>
</reference>
<evidence type="ECO:0000313" key="1">
    <source>
        <dbReference type="EMBL" id="ANN19526.1"/>
    </source>
</evidence>
<organism evidence="1 2">
    <name type="scientific">Amycolatopsis orientalis</name>
    <name type="common">Nocardia orientalis</name>
    <dbReference type="NCBI Taxonomy" id="31958"/>
    <lineage>
        <taxon>Bacteria</taxon>
        <taxon>Bacillati</taxon>
        <taxon>Actinomycetota</taxon>
        <taxon>Actinomycetes</taxon>
        <taxon>Pseudonocardiales</taxon>
        <taxon>Pseudonocardiaceae</taxon>
        <taxon>Amycolatopsis</taxon>
    </lineage>
</organism>
<dbReference type="EMBL" id="CP016174">
    <property type="protein sequence ID" value="ANN19526.1"/>
    <property type="molecule type" value="Genomic_DNA"/>
</dbReference>
<protein>
    <submittedName>
        <fullName evidence="1">Uncharacterized protein</fullName>
    </submittedName>
</protein>
<name>A0A193C4P0_AMYOR</name>
<gene>
    <name evidence="1" type="ORF">SD37_30510</name>
</gene>
<dbReference type="AlphaFoldDB" id="A0A193C4P0"/>
<dbReference type="STRING" id="31958.SD37_30510"/>